<reference evidence="4 5" key="1">
    <citation type="submission" date="2022-05" db="EMBL/GenBank/DDBJ databases">
        <title>Flavobacterium sp., isolated from activated sludge.</title>
        <authorList>
            <person name="Ran Q."/>
        </authorList>
    </citation>
    <scope>NUCLEOTIDE SEQUENCE [LARGE SCALE GENOMIC DNA]</scope>
    <source>
        <strain evidence="4 5">HXWNR70</strain>
    </source>
</reference>
<evidence type="ECO:0000313" key="5">
    <source>
        <dbReference type="Proteomes" id="UP001317191"/>
    </source>
</evidence>
<dbReference type="PANTHER" id="PTHR10587">
    <property type="entry name" value="GLYCOSYL TRANSFERASE-RELATED"/>
    <property type="match status" value="1"/>
</dbReference>
<dbReference type="RefSeq" id="WP_250592711.1">
    <property type="nucleotide sequence ID" value="NZ_JAMLJM010000005.1"/>
</dbReference>
<dbReference type="PROSITE" id="PS51677">
    <property type="entry name" value="NODB"/>
    <property type="match status" value="1"/>
</dbReference>
<evidence type="ECO:0000313" key="4">
    <source>
        <dbReference type="EMBL" id="MCL9809296.1"/>
    </source>
</evidence>
<sequence>MFYWTKTNKLVQWLFHNQIWFIPNTQNKVFLTFDDGPTPEITPWVLDVLRKHNVKATFFCIGQNIQKYPELFQRIIAEGHSVGNHTHNHVLGWKTSTKNYLKNIEQCQTEIAKEKAEESKIFRPPYGKLTPSQSKATRKLGYKIIMWDILSADFDSTISPQECFENSTNKVESGSIIVFHDSVKAFKNLQYALPKAIDFYKEKGLKFDIIS</sequence>
<feature type="domain" description="NodB homology" evidence="3">
    <location>
        <begin position="27"/>
        <end position="208"/>
    </location>
</feature>
<dbReference type="InterPro" id="IPR002509">
    <property type="entry name" value="NODB_dom"/>
</dbReference>
<keyword evidence="2" id="KW-0378">Hydrolase</keyword>
<dbReference type="SUPFAM" id="SSF88713">
    <property type="entry name" value="Glycoside hydrolase/deacetylase"/>
    <property type="match status" value="1"/>
</dbReference>
<dbReference type="InterPro" id="IPR011330">
    <property type="entry name" value="Glyco_hydro/deAcase_b/a-brl"/>
</dbReference>
<evidence type="ECO:0000259" key="3">
    <source>
        <dbReference type="PROSITE" id="PS51677"/>
    </source>
</evidence>
<evidence type="ECO:0000256" key="2">
    <source>
        <dbReference type="ARBA" id="ARBA00022801"/>
    </source>
</evidence>
<comment type="caution">
    <text evidence="4">The sequence shown here is derived from an EMBL/GenBank/DDBJ whole genome shotgun (WGS) entry which is preliminary data.</text>
</comment>
<keyword evidence="5" id="KW-1185">Reference proteome</keyword>
<dbReference type="Proteomes" id="UP001317191">
    <property type="component" value="Unassembled WGS sequence"/>
</dbReference>
<keyword evidence="1" id="KW-0479">Metal-binding</keyword>
<dbReference type="InterPro" id="IPR050248">
    <property type="entry name" value="Polysacc_deacetylase_ArnD"/>
</dbReference>
<accession>A0ABT0TPU2</accession>
<dbReference type="Gene3D" id="3.20.20.370">
    <property type="entry name" value="Glycoside hydrolase/deacetylase"/>
    <property type="match status" value="1"/>
</dbReference>
<protein>
    <submittedName>
        <fullName evidence="4">Polysaccharide deacetylase family protein</fullName>
    </submittedName>
</protein>
<organism evidence="4 5">
    <name type="scientific">Flavobacterium luminosum</name>
    <dbReference type="NCBI Taxonomy" id="2949086"/>
    <lineage>
        <taxon>Bacteria</taxon>
        <taxon>Pseudomonadati</taxon>
        <taxon>Bacteroidota</taxon>
        <taxon>Flavobacteriia</taxon>
        <taxon>Flavobacteriales</taxon>
        <taxon>Flavobacteriaceae</taxon>
        <taxon>Flavobacterium</taxon>
    </lineage>
</organism>
<proteinExistence type="predicted"/>
<dbReference type="PANTHER" id="PTHR10587:SF133">
    <property type="entry name" value="CHITIN DEACETYLASE 1-RELATED"/>
    <property type="match status" value="1"/>
</dbReference>
<name>A0ABT0TPU2_9FLAO</name>
<dbReference type="EMBL" id="JAMLJM010000005">
    <property type="protein sequence ID" value="MCL9809296.1"/>
    <property type="molecule type" value="Genomic_DNA"/>
</dbReference>
<gene>
    <name evidence="4" type="ORF">NAT50_07975</name>
</gene>
<evidence type="ECO:0000256" key="1">
    <source>
        <dbReference type="ARBA" id="ARBA00022723"/>
    </source>
</evidence>
<dbReference type="CDD" id="cd10959">
    <property type="entry name" value="CE4_NodB_like_3"/>
    <property type="match status" value="1"/>
</dbReference>
<dbReference type="Pfam" id="PF01522">
    <property type="entry name" value="Polysacc_deac_1"/>
    <property type="match status" value="1"/>
</dbReference>